<feature type="chain" id="PRO_5045652667" evidence="1">
    <location>
        <begin position="32"/>
        <end position="233"/>
    </location>
</feature>
<keyword evidence="3" id="KW-1185">Reference proteome</keyword>
<reference evidence="3" key="1">
    <citation type="journal article" date="2019" name="Int. J. Syst. Evol. Microbiol.">
        <title>The Global Catalogue of Microorganisms (GCM) 10K type strain sequencing project: providing services to taxonomists for standard genome sequencing and annotation.</title>
        <authorList>
            <consortium name="The Broad Institute Genomics Platform"/>
            <consortium name="The Broad Institute Genome Sequencing Center for Infectious Disease"/>
            <person name="Wu L."/>
            <person name="Ma J."/>
        </authorList>
    </citation>
    <scope>NUCLEOTIDE SEQUENCE [LARGE SCALE GENOMIC DNA]</scope>
    <source>
        <strain evidence="3">CCM 8691</strain>
    </source>
</reference>
<dbReference type="Proteomes" id="UP001595789">
    <property type="component" value="Unassembled WGS sequence"/>
</dbReference>
<feature type="signal peptide" evidence="1">
    <location>
        <begin position="1"/>
        <end position="31"/>
    </location>
</feature>
<evidence type="ECO:0000256" key="1">
    <source>
        <dbReference type="SAM" id="SignalP"/>
    </source>
</evidence>
<evidence type="ECO:0000313" key="2">
    <source>
        <dbReference type="EMBL" id="MFC4213366.1"/>
    </source>
</evidence>
<gene>
    <name evidence="2" type="ORF">ACFOWA_19395</name>
</gene>
<proteinExistence type="predicted"/>
<organism evidence="2 3">
    <name type="scientific">Pedobacter lithocola</name>
    <dbReference type="NCBI Taxonomy" id="1908239"/>
    <lineage>
        <taxon>Bacteria</taxon>
        <taxon>Pseudomonadati</taxon>
        <taxon>Bacteroidota</taxon>
        <taxon>Sphingobacteriia</taxon>
        <taxon>Sphingobacteriales</taxon>
        <taxon>Sphingobacteriaceae</taxon>
        <taxon>Pedobacter</taxon>
    </lineage>
</organism>
<protein>
    <submittedName>
        <fullName evidence="2">Conjugal transfer protein TraI</fullName>
    </submittedName>
</protein>
<name>A0ABV8PG82_9SPHI</name>
<comment type="caution">
    <text evidence="2">The sequence shown here is derived from an EMBL/GenBank/DDBJ whole genome shotgun (WGS) entry which is preliminary data.</text>
</comment>
<dbReference type="RefSeq" id="WP_378988505.1">
    <property type="nucleotide sequence ID" value="NZ_JBHSBW010000016.1"/>
</dbReference>
<keyword evidence="1" id="KW-0732">Signal</keyword>
<dbReference type="EMBL" id="JBHSBW010000016">
    <property type="protein sequence ID" value="MFC4213366.1"/>
    <property type="molecule type" value="Genomic_DNA"/>
</dbReference>
<evidence type="ECO:0000313" key="3">
    <source>
        <dbReference type="Proteomes" id="UP001595789"/>
    </source>
</evidence>
<sequence length="233" mass="27089">MKIFKIMKKFMVILPVSAMTIFVSLPTGANAQVAVLEVIKAGVKKVIKAMDLKVQRLQNETIWLQNAQKVLENQLSKLKLTEISDWTQKQKELYSKYYEELWKVKSSLMYYKRLKELTQSQLDIVDEYKWAWNLFNKSGHFSVAELDEMGRVYSGILQESVKNIDQIFLVVNSFKTQMSDAARLEMIVDAANEMDRNWSDLKKFNRENSLLSIQRAKSLDEAAKLKELYGVEN</sequence>
<accession>A0ABV8PG82</accession>